<name>A0A3N2BDS4_9MICO</name>
<proteinExistence type="predicted"/>
<reference evidence="2 3" key="1">
    <citation type="submission" date="2018-11" db="EMBL/GenBank/DDBJ databases">
        <title>Sequencing the genomes of 1000 actinobacteria strains.</title>
        <authorList>
            <person name="Klenk H.-P."/>
        </authorList>
    </citation>
    <scope>NUCLEOTIDE SEQUENCE [LARGE SCALE GENOMIC DNA]</scope>
    <source>
        <strain evidence="2 3">DSM 11294</strain>
    </source>
</reference>
<protein>
    <submittedName>
        <fullName evidence="2">Uncharacterized protein</fullName>
    </submittedName>
</protein>
<dbReference type="AlphaFoldDB" id="A0A3N2BDS4"/>
<dbReference type="Proteomes" id="UP000280668">
    <property type="component" value="Unassembled WGS sequence"/>
</dbReference>
<feature type="compositionally biased region" description="Basic and acidic residues" evidence="1">
    <location>
        <begin position="56"/>
        <end position="80"/>
    </location>
</feature>
<keyword evidence="3" id="KW-1185">Reference proteome</keyword>
<evidence type="ECO:0000313" key="2">
    <source>
        <dbReference type="EMBL" id="ROR73398.1"/>
    </source>
</evidence>
<evidence type="ECO:0000256" key="1">
    <source>
        <dbReference type="SAM" id="MobiDB-lite"/>
    </source>
</evidence>
<organism evidence="2 3">
    <name type="scientific">Bogoriella caseilytica</name>
    <dbReference type="NCBI Taxonomy" id="56055"/>
    <lineage>
        <taxon>Bacteria</taxon>
        <taxon>Bacillati</taxon>
        <taxon>Actinomycetota</taxon>
        <taxon>Actinomycetes</taxon>
        <taxon>Micrococcales</taxon>
        <taxon>Bogoriellaceae</taxon>
        <taxon>Bogoriella</taxon>
    </lineage>
</organism>
<dbReference type="EMBL" id="RKHK01000001">
    <property type="protein sequence ID" value="ROR73398.1"/>
    <property type="molecule type" value="Genomic_DNA"/>
</dbReference>
<accession>A0A3N2BDS4</accession>
<evidence type="ECO:0000313" key="3">
    <source>
        <dbReference type="Proteomes" id="UP000280668"/>
    </source>
</evidence>
<sequence length="86" mass="9401">MVEGRPRRSRRAIRLSVTDQRRLDAGEISDPTQALHTPEDSHPGETGVSPSADSSAADRADPKPPTRPSAEDERILREVPPHFGPL</sequence>
<gene>
    <name evidence="2" type="ORF">EDD31_1776</name>
</gene>
<feature type="region of interest" description="Disordered" evidence="1">
    <location>
        <begin position="1"/>
        <end position="86"/>
    </location>
</feature>
<comment type="caution">
    <text evidence="2">The sequence shown here is derived from an EMBL/GenBank/DDBJ whole genome shotgun (WGS) entry which is preliminary data.</text>
</comment>